<dbReference type="EMBL" id="HBUE01323333">
    <property type="protein sequence ID" value="CAG6589395.1"/>
    <property type="molecule type" value="Transcribed_RNA"/>
</dbReference>
<reference evidence="2" key="1">
    <citation type="submission" date="2021-05" db="EMBL/GenBank/DDBJ databases">
        <authorList>
            <person name="Alioto T."/>
            <person name="Alioto T."/>
            <person name="Gomez Garrido J."/>
        </authorList>
    </citation>
    <scope>NUCLEOTIDE SEQUENCE</scope>
</reference>
<feature type="region of interest" description="Disordered" evidence="1">
    <location>
        <begin position="85"/>
        <end position="104"/>
    </location>
</feature>
<protein>
    <submittedName>
        <fullName evidence="2">(northern house mosquito) hypothetical protein</fullName>
    </submittedName>
</protein>
<evidence type="ECO:0000256" key="1">
    <source>
        <dbReference type="SAM" id="MobiDB-lite"/>
    </source>
</evidence>
<sequence length="104" mass="11364">MQAKPPSMCRKSSFVRPVPGGILHPWPWKRTESTRKPPKSTSVFGVAQELLTRSVATSMLTTIPSVKLSSRSIWNRYGSCPGMGPKLESAVPPDVGRCSKTKPI</sequence>
<dbReference type="AlphaFoldDB" id="A0A8D8MQT7"/>
<dbReference type="EMBL" id="HBUE01216774">
    <property type="protein sequence ID" value="CAG6537384.1"/>
    <property type="molecule type" value="Transcribed_RNA"/>
</dbReference>
<evidence type="ECO:0000313" key="2">
    <source>
        <dbReference type="EMBL" id="CAG6537384.1"/>
    </source>
</evidence>
<name>A0A8D8MQT7_CULPI</name>
<dbReference type="EMBL" id="HBUE01010728">
    <property type="protein sequence ID" value="CAG6448302.1"/>
    <property type="molecule type" value="Transcribed_RNA"/>
</dbReference>
<accession>A0A8D8MQT7</accession>
<proteinExistence type="predicted"/>
<organism evidence="2">
    <name type="scientific">Culex pipiens</name>
    <name type="common">House mosquito</name>
    <dbReference type="NCBI Taxonomy" id="7175"/>
    <lineage>
        <taxon>Eukaryota</taxon>
        <taxon>Metazoa</taxon>
        <taxon>Ecdysozoa</taxon>
        <taxon>Arthropoda</taxon>
        <taxon>Hexapoda</taxon>
        <taxon>Insecta</taxon>
        <taxon>Pterygota</taxon>
        <taxon>Neoptera</taxon>
        <taxon>Endopterygota</taxon>
        <taxon>Diptera</taxon>
        <taxon>Nematocera</taxon>
        <taxon>Culicoidea</taxon>
        <taxon>Culicidae</taxon>
        <taxon>Culicinae</taxon>
        <taxon>Culicini</taxon>
        <taxon>Culex</taxon>
        <taxon>Culex</taxon>
    </lineage>
</organism>